<dbReference type="InterPro" id="IPR011989">
    <property type="entry name" value="ARM-like"/>
</dbReference>
<keyword evidence="2 4" id="KW-0479">Metal-binding</keyword>
<dbReference type="GO" id="GO:0046872">
    <property type="term" value="F:metal ion binding"/>
    <property type="evidence" value="ECO:0007669"/>
    <property type="project" value="UniProtKB-KW"/>
</dbReference>
<dbReference type="Proteomes" id="UP001156666">
    <property type="component" value="Unassembled WGS sequence"/>
</dbReference>
<dbReference type="AlphaFoldDB" id="A0AA37SR37"/>
<dbReference type="GO" id="GO:0009055">
    <property type="term" value="F:electron transfer activity"/>
    <property type="evidence" value="ECO:0007669"/>
    <property type="project" value="InterPro"/>
</dbReference>
<evidence type="ECO:0000313" key="7">
    <source>
        <dbReference type="Proteomes" id="UP001156666"/>
    </source>
</evidence>
<comment type="caution">
    <text evidence="6">The sequence shown here is derived from an EMBL/GenBank/DDBJ whole genome shotgun (WGS) entry which is preliminary data.</text>
</comment>
<dbReference type="PROSITE" id="PS51257">
    <property type="entry name" value="PROKAR_LIPOPROTEIN"/>
    <property type="match status" value="1"/>
</dbReference>
<evidence type="ECO:0000256" key="1">
    <source>
        <dbReference type="ARBA" id="ARBA00022617"/>
    </source>
</evidence>
<reference evidence="6" key="1">
    <citation type="journal article" date="2014" name="Int. J. Syst. Evol. Microbiol.">
        <title>Complete genome sequence of Corynebacterium casei LMG S-19264T (=DSM 44701T), isolated from a smear-ripened cheese.</title>
        <authorList>
            <consortium name="US DOE Joint Genome Institute (JGI-PGF)"/>
            <person name="Walter F."/>
            <person name="Albersmeier A."/>
            <person name="Kalinowski J."/>
            <person name="Ruckert C."/>
        </authorList>
    </citation>
    <scope>NUCLEOTIDE SEQUENCE</scope>
    <source>
        <strain evidence="6">NBRC 108769</strain>
    </source>
</reference>
<keyword evidence="7" id="KW-1185">Reference proteome</keyword>
<feature type="domain" description="Cytochrome c" evidence="5">
    <location>
        <begin position="621"/>
        <end position="712"/>
    </location>
</feature>
<gene>
    <name evidence="6" type="ORF">GCM10007940_30680</name>
</gene>
<dbReference type="GO" id="GO:0020037">
    <property type="term" value="F:heme binding"/>
    <property type="evidence" value="ECO:0007669"/>
    <property type="project" value="InterPro"/>
</dbReference>
<dbReference type="PANTHER" id="PTHR33546">
    <property type="entry name" value="LARGE, MULTIFUNCTIONAL SECRETED PROTEIN-RELATED"/>
    <property type="match status" value="1"/>
</dbReference>
<reference evidence="6" key="2">
    <citation type="submission" date="2023-01" db="EMBL/GenBank/DDBJ databases">
        <title>Draft genome sequence of Portibacter lacus strain NBRC 108769.</title>
        <authorList>
            <person name="Sun Q."/>
            <person name="Mori K."/>
        </authorList>
    </citation>
    <scope>NUCLEOTIDE SEQUENCE</scope>
    <source>
        <strain evidence="6">NBRC 108769</strain>
    </source>
</reference>
<dbReference type="EMBL" id="BSOH01000020">
    <property type="protein sequence ID" value="GLR18452.1"/>
    <property type="molecule type" value="Genomic_DNA"/>
</dbReference>
<dbReference type="InterPro" id="IPR009056">
    <property type="entry name" value="Cyt_c-like_dom"/>
</dbReference>
<dbReference type="SUPFAM" id="SSF46626">
    <property type="entry name" value="Cytochrome c"/>
    <property type="match status" value="1"/>
</dbReference>
<dbReference type="SUPFAM" id="SSF50952">
    <property type="entry name" value="Soluble quinoprotein glucose dehydrogenase"/>
    <property type="match status" value="1"/>
</dbReference>
<keyword evidence="3 4" id="KW-0408">Iron</keyword>
<dbReference type="PANTHER" id="PTHR33546:SF1">
    <property type="entry name" value="LARGE, MULTIFUNCTIONAL SECRETED PROTEIN"/>
    <property type="match status" value="1"/>
</dbReference>
<evidence type="ECO:0000259" key="5">
    <source>
        <dbReference type="PROSITE" id="PS51007"/>
    </source>
</evidence>
<dbReference type="Gene3D" id="1.25.10.10">
    <property type="entry name" value="Leucine-rich Repeat Variant"/>
    <property type="match status" value="1"/>
</dbReference>
<sequence length="743" mass="84192">MSKMSFRKAYYIIICLVFFGCQEEVYVEKIYEKPEIVKEAVSDFLSPEESMKTFYLPEGYEVELVASEPMIDEPVTIAWDGNGRMYVAEMNTYMQDVNGSGTNNAISRIKLLEDTDGDGKMDKSTVFIDSLMLPRMILPLENELIVNETYSYDLWSYKDTNNDGVADKKERVYYNENRRGGNLEHQQSGLVWNLDNWVYTTYNPIRFKFTGGKVVVDSLDNMPSGQWGLTQDDMGIMYYSSAGSENPAYGFQQPAVYGNFNPEGRLSKDFVQPWPIVGTPDVQGGLKKLREDGTLNHFTGVAGQEIFRGHRLPPSTYGDLFIPEPVGRLIRRAKVKIEDGKKVLYNAYDEAEFMASTDLNFRPIQAKTGPDGALYIVDMYRGIIQESNWTKEGSFLRPVIVRKGLDKNIGKGRIYRIVYKGITPDEKPNLLDKKSSELVSYLAHPNGWYRNTAQKLIILRNDKSVVSELKKLASDNSAVNGNLFKEDRDLGLERVHALWTLDGLGMSDKEFIKARFNDKDERVRLTAIRLSENFIKAGDTTMYADLEQFIDDPSIEVVNQLALSLRYGKDNTSTTLLNRIKEKYGSHEIISHSTIESLKKDDYKLAALKKHIADRSIRDKERILRGYESYKQLCVTCHGENLKGVLLEDGSLVAPTLIGSPRVTGDRVTLSKILINGLIGPVDGKDYGIMMPLKDNSDGYIADVLSYIRALNNKNAVGNGQVRDARKQSEGREDYWTLKELEE</sequence>
<proteinExistence type="predicted"/>
<dbReference type="InterPro" id="IPR036909">
    <property type="entry name" value="Cyt_c-like_dom_sf"/>
</dbReference>
<dbReference type="InterPro" id="IPR055557">
    <property type="entry name" value="DUF7133"/>
</dbReference>
<dbReference type="Gene3D" id="2.120.10.30">
    <property type="entry name" value="TolB, C-terminal domain"/>
    <property type="match status" value="1"/>
</dbReference>
<evidence type="ECO:0000313" key="6">
    <source>
        <dbReference type="EMBL" id="GLR18452.1"/>
    </source>
</evidence>
<name>A0AA37SR37_9BACT</name>
<dbReference type="InterPro" id="IPR011041">
    <property type="entry name" value="Quinoprot_gluc/sorb_DH_b-prop"/>
</dbReference>
<dbReference type="Gene3D" id="1.10.760.10">
    <property type="entry name" value="Cytochrome c-like domain"/>
    <property type="match status" value="1"/>
</dbReference>
<organism evidence="6 7">
    <name type="scientific">Portibacter lacus</name>
    <dbReference type="NCBI Taxonomy" id="1099794"/>
    <lineage>
        <taxon>Bacteria</taxon>
        <taxon>Pseudomonadati</taxon>
        <taxon>Bacteroidota</taxon>
        <taxon>Saprospiria</taxon>
        <taxon>Saprospirales</taxon>
        <taxon>Haliscomenobacteraceae</taxon>
        <taxon>Portibacter</taxon>
    </lineage>
</organism>
<dbReference type="PROSITE" id="PS51007">
    <property type="entry name" value="CYTC"/>
    <property type="match status" value="1"/>
</dbReference>
<protein>
    <recommendedName>
        <fullName evidence="5">Cytochrome c domain-containing protein</fullName>
    </recommendedName>
</protein>
<evidence type="ECO:0000256" key="2">
    <source>
        <dbReference type="ARBA" id="ARBA00022723"/>
    </source>
</evidence>
<dbReference type="InterPro" id="IPR011042">
    <property type="entry name" value="6-blade_b-propeller_TolB-like"/>
</dbReference>
<evidence type="ECO:0000256" key="3">
    <source>
        <dbReference type="ARBA" id="ARBA00023004"/>
    </source>
</evidence>
<dbReference type="Pfam" id="PF23500">
    <property type="entry name" value="DUF7133"/>
    <property type="match status" value="1"/>
</dbReference>
<keyword evidence="1 4" id="KW-0349">Heme</keyword>
<evidence type="ECO:0000256" key="4">
    <source>
        <dbReference type="PROSITE-ProRule" id="PRU00433"/>
    </source>
</evidence>
<accession>A0AA37SR37</accession>